<protein>
    <submittedName>
        <fullName evidence="2">Uncharacterized protein</fullName>
    </submittedName>
</protein>
<keyword evidence="1" id="KW-0812">Transmembrane</keyword>
<proteinExistence type="predicted"/>
<dbReference type="Proteomes" id="UP000245802">
    <property type="component" value="Chromosome"/>
</dbReference>
<dbReference type="EMBL" id="CP025958">
    <property type="protein sequence ID" value="AWM37612.1"/>
    <property type="molecule type" value="Genomic_DNA"/>
</dbReference>
<keyword evidence="1" id="KW-0472">Membrane</keyword>
<dbReference type="KEGG" id="gog:C1280_11775"/>
<gene>
    <name evidence="2" type="ORF">C1280_11775</name>
</gene>
<sequence>MIVYVFNRRELKSPLVVAAGLVAFAVWRSEWVALVGLPLVYVGWCGCAPNMNLANGCLPALATGTALAFGATVGSAGVLVAAGACGVTWVVASAESAWRCWPVEW</sequence>
<feature type="transmembrane region" description="Helical" evidence="1">
    <location>
        <begin position="15"/>
        <end position="44"/>
    </location>
</feature>
<feature type="transmembrane region" description="Helical" evidence="1">
    <location>
        <begin position="64"/>
        <end position="92"/>
    </location>
</feature>
<evidence type="ECO:0000313" key="2">
    <source>
        <dbReference type="EMBL" id="AWM37612.1"/>
    </source>
</evidence>
<dbReference type="AlphaFoldDB" id="A0A2Z3GZY1"/>
<evidence type="ECO:0000256" key="1">
    <source>
        <dbReference type="SAM" id="Phobius"/>
    </source>
</evidence>
<keyword evidence="3" id="KW-1185">Reference proteome</keyword>
<name>A0A2Z3GZY1_9BACT</name>
<reference evidence="2 3" key="1">
    <citation type="submission" date="2018-01" db="EMBL/GenBank/DDBJ databases">
        <title>G. obscuriglobus.</title>
        <authorList>
            <person name="Franke J."/>
            <person name="Blomberg W."/>
            <person name="Selmecki A."/>
        </authorList>
    </citation>
    <scope>NUCLEOTIDE SEQUENCE [LARGE SCALE GENOMIC DNA]</scope>
    <source>
        <strain evidence="2 3">DSM 5831</strain>
    </source>
</reference>
<organism evidence="2 3">
    <name type="scientific">Gemmata obscuriglobus</name>
    <dbReference type="NCBI Taxonomy" id="114"/>
    <lineage>
        <taxon>Bacteria</taxon>
        <taxon>Pseudomonadati</taxon>
        <taxon>Planctomycetota</taxon>
        <taxon>Planctomycetia</taxon>
        <taxon>Gemmatales</taxon>
        <taxon>Gemmataceae</taxon>
        <taxon>Gemmata</taxon>
    </lineage>
</organism>
<accession>A0A2Z3GZY1</accession>
<keyword evidence="1" id="KW-1133">Transmembrane helix</keyword>
<evidence type="ECO:0000313" key="3">
    <source>
        <dbReference type="Proteomes" id="UP000245802"/>
    </source>
</evidence>